<dbReference type="Gene3D" id="3.40.50.2300">
    <property type="match status" value="2"/>
</dbReference>
<dbReference type="PANTHER" id="PTHR38038:SF1">
    <property type="entry name" value="PENICILLIN-BINDING PROTEIN ACTIVATOR LPOA"/>
    <property type="match status" value="1"/>
</dbReference>
<dbReference type="InterPro" id="IPR007443">
    <property type="entry name" value="LpoA"/>
</dbReference>
<evidence type="ECO:0000313" key="3">
    <source>
        <dbReference type="EMBL" id="MQR00514.1"/>
    </source>
</evidence>
<organism evidence="3 4">
    <name type="scientific">Glaciimonas soli</name>
    <dbReference type="NCBI Taxonomy" id="2590999"/>
    <lineage>
        <taxon>Bacteria</taxon>
        <taxon>Pseudomonadati</taxon>
        <taxon>Pseudomonadota</taxon>
        <taxon>Betaproteobacteria</taxon>
        <taxon>Burkholderiales</taxon>
        <taxon>Oxalobacteraceae</taxon>
        <taxon>Glaciimonas</taxon>
    </lineage>
</organism>
<proteinExistence type="predicted"/>
<feature type="chain" id="PRO_5032552775" evidence="2">
    <location>
        <begin position="27"/>
        <end position="391"/>
    </location>
</feature>
<dbReference type="CDD" id="cd06339">
    <property type="entry name" value="PBP1_YraM_LppC_lipoprotein-like"/>
    <property type="match status" value="1"/>
</dbReference>
<dbReference type="Pfam" id="PF04348">
    <property type="entry name" value="LppC"/>
    <property type="match status" value="1"/>
</dbReference>
<sequence length="391" mass="42255">MLRKLRLSLFLSFLSVLYGLCLPAMANTTKTEAKAELEPIANQLPNGAIPLASIALLLPARSSSLGRAADALRAGFLAAYERDHSGLAITVIEAADTAQDMLSAYHTASQKFDILVGPLSRTGITAIAQSGNIYKPTIALTLPELPADKNATLSRQLLPIGLSIETEARQVARWIADQRGQGKVLVVAAGASWQHRIAGAFMQEAANAGLDTELVASDLKSDTLDKLKQRVETEKPRALFLALDADQATQVRSALGLFSDATPTYGISQLNPIARTDNQAIPDEDRKTELNGIQLVDIPWLLQPNLPAVMAYPHQVADAGHQRNADLERLYALGIDAFNVAREVALQHTAFQINGVTGKLRIDFGPNRSTFERIEPTAIYRDGVVVPLEAR</sequence>
<comment type="caution">
    <text evidence="3">The sequence shown here is derived from an EMBL/GenBank/DDBJ whole genome shotgun (WGS) entry which is preliminary data.</text>
</comment>
<keyword evidence="4" id="KW-1185">Reference proteome</keyword>
<dbReference type="AlphaFoldDB" id="A0A843YS13"/>
<dbReference type="SUPFAM" id="SSF53822">
    <property type="entry name" value="Periplasmic binding protein-like I"/>
    <property type="match status" value="1"/>
</dbReference>
<dbReference type="RefSeq" id="WP_153234099.1">
    <property type="nucleotide sequence ID" value="NZ_WINI01000003.1"/>
</dbReference>
<dbReference type="GO" id="GO:0030234">
    <property type="term" value="F:enzyme regulator activity"/>
    <property type="evidence" value="ECO:0007669"/>
    <property type="project" value="TreeGrafter"/>
</dbReference>
<dbReference type="PANTHER" id="PTHR38038">
    <property type="entry name" value="PENICILLIN-BINDING PROTEIN ACTIVATOR LPOA"/>
    <property type="match status" value="1"/>
</dbReference>
<dbReference type="EMBL" id="WINI01000003">
    <property type="protein sequence ID" value="MQR00514.1"/>
    <property type="molecule type" value="Genomic_DNA"/>
</dbReference>
<evidence type="ECO:0000256" key="1">
    <source>
        <dbReference type="ARBA" id="ARBA00023136"/>
    </source>
</evidence>
<reference evidence="3 4" key="1">
    <citation type="submission" date="2019-10" db="EMBL/GenBank/DDBJ databases">
        <title>Glaciimonas soli sp. nov., a psychrophilic bacterium isolated from the forest soil of a high elevation mountain in Taiwan.</title>
        <authorList>
            <person name="Wang L.-T."/>
            <person name="Shieh W.Y."/>
        </authorList>
    </citation>
    <scope>NUCLEOTIDE SEQUENCE [LARGE SCALE GENOMIC DNA]</scope>
    <source>
        <strain evidence="3 4">GS1</strain>
    </source>
</reference>
<dbReference type="OrthoDB" id="9152130at2"/>
<dbReference type="GO" id="GO:0009252">
    <property type="term" value="P:peptidoglycan biosynthetic process"/>
    <property type="evidence" value="ECO:0007669"/>
    <property type="project" value="TreeGrafter"/>
</dbReference>
<gene>
    <name evidence="3" type="ORF">GEV47_07445</name>
</gene>
<protein>
    <submittedName>
        <fullName evidence="3">Glycosylase</fullName>
    </submittedName>
</protein>
<dbReference type="Proteomes" id="UP000451565">
    <property type="component" value="Unassembled WGS sequence"/>
</dbReference>
<dbReference type="InterPro" id="IPR028082">
    <property type="entry name" value="Peripla_BP_I"/>
</dbReference>
<keyword evidence="1" id="KW-0472">Membrane</keyword>
<keyword evidence="2" id="KW-0732">Signal</keyword>
<feature type="signal peptide" evidence="2">
    <location>
        <begin position="1"/>
        <end position="26"/>
    </location>
</feature>
<dbReference type="GO" id="GO:0031241">
    <property type="term" value="C:periplasmic side of cell outer membrane"/>
    <property type="evidence" value="ECO:0007669"/>
    <property type="project" value="TreeGrafter"/>
</dbReference>
<accession>A0A843YS13</accession>
<name>A0A843YS13_9BURK</name>
<evidence type="ECO:0000313" key="4">
    <source>
        <dbReference type="Proteomes" id="UP000451565"/>
    </source>
</evidence>
<evidence type="ECO:0000256" key="2">
    <source>
        <dbReference type="SAM" id="SignalP"/>
    </source>
</evidence>